<dbReference type="RefSeq" id="WP_189144848.1">
    <property type="nucleotide sequence ID" value="NZ_BMNK01000028.1"/>
</dbReference>
<reference evidence="2" key="1">
    <citation type="journal article" date="2014" name="Int. J. Syst. Evol. Microbiol.">
        <title>Complete genome sequence of Corynebacterium casei LMG S-19264T (=DSM 44701T), isolated from a smear-ripened cheese.</title>
        <authorList>
            <consortium name="US DOE Joint Genome Institute (JGI-PGF)"/>
            <person name="Walter F."/>
            <person name="Albersmeier A."/>
            <person name="Kalinowski J."/>
            <person name="Ruckert C."/>
        </authorList>
    </citation>
    <scope>NUCLEOTIDE SEQUENCE</scope>
    <source>
        <strain evidence="2">CGMCC 4.7430</strain>
    </source>
</reference>
<name>A0A918AH36_9ACTN</name>
<evidence type="ECO:0000259" key="1">
    <source>
        <dbReference type="PROSITE" id="PS50943"/>
    </source>
</evidence>
<dbReference type="Gene3D" id="3.30.450.180">
    <property type="match status" value="1"/>
</dbReference>
<dbReference type="GO" id="GO:0003677">
    <property type="term" value="F:DNA binding"/>
    <property type="evidence" value="ECO:0007669"/>
    <property type="project" value="InterPro"/>
</dbReference>
<evidence type="ECO:0000313" key="3">
    <source>
        <dbReference type="Proteomes" id="UP000660745"/>
    </source>
</evidence>
<dbReference type="Pfam" id="PF13560">
    <property type="entry name" value="HTH_31"/>
    <property type="match status" value="1"/>
</dbReference>
<feature type="domain" description="HTH cro/C1-type" evidence="1">
    <location>
        <begin position="32"/>
        <end position="83"/>
    </location>
</feature>
<dbReference type="CDD" id="cd00093">
    <property type="entry name" value="HTH_XRE"/>
    <property type="match status" value="1"/>
</dbReference>
<dbReference type="EMBL" id="BMNK01000028">
    <property type="protein sequence ID" value="GGP18122.1"/>
    <property type="molecule type" value="Genomic_DNA"/>
</dbReference>
<dbReference type="PANTHER" id="PTHR35010:SF2">
    <property type="entry name" value="BLL4672 PROTEIN"/>
    <property type="match status" value="1"/>
</dbReference>
<dbReference type="Pfam" id="PF17765">
    <property type="entry name" value="MLTR_LBD"/>
    <property type="match status" value="1"/>
</dbReference>
<dbReference type="Proteomes" id="UP000660745">
    <property type="component" value="Unassembled WGS sequence"/>
</dbReference>
<keyword evidence="3" id="KW-1185">Reference proteome</keyword>
<dbReference type="AlphaFoldDB" id="A0A918AH36"/>
<dbReference type="PANTHER" id="PTHR35010">
    <property type="entry name" value="BLL4672 PROTEIN-RELATED"/>
    <property type="match status" value="1"/>
</dbReference>
<dbReference type="Gene3D" id="1.10.260.40">
    <property type="entry name" value="lambda repressor-like DNA-binding domains"/>
    <property type="match status" value="1"/>
</dbReference>
<dbReference type="SUPFAM" id="SSF47413">
    <property type="entry name" value="lambda repressor-like DNA-binding domains"/>
    <property type="match status" value="1"/>
</dbReference>
<evidence type="ECO:0000313" key="2">
    <source>
        <dbReference type="EMBL" id="GGP18122.1"/>
    </source>
</evidence>
<sequence length="287" mass="31438">MPSTENDLGNLLRAWRDRRAPADVGLQAYGRRRARGLRREELAALAGVSVDYLVRLEQGRSRRPGPQVVAALARALQLDEREAAVLHQAAGLPVPSGRTVSVHVPPGVQRLITRMVDYPVAVFAADWTLIAWNAMWSALIGDPHQRPLADRNLIRATFYGSAAWTPIVRIDDSADGSPDEKEQGALVADLRHAVTTYPDDETLRALVAEVRAASPPFRELWDSGAAGRHTSTRKLVQHPLAGELVLDCDVLTTPNSDLKIILYTAAADSRDSERLDFLRVSAVHSVT</sequence>
<dbReference type="InterPro" id="IPR010982">
    <property type="entry name" value="Lambda_DNA-bd_dom_sf"/>
</dbReference>
<gene>
    <name evidence="2" type="ORF">GCM10012278_89170</name>
</gene>
<dbReference type="SMART" id="SM00530">
    <property type="entry name" value="HTH_XRE"/>
    <property type="match status" value="1"/>
</dbReference>
<accession>A0A918AH36</accession>
<proteinExistence type="predicted"/>
<dbReference type="InterPro" id="IPR041413">
    <property type="entry name" value="MLTR_LBD"/>
</dbReference>
<reference evidence="2" key="2">
    <citation type="submission" date="2020-09" db="EMBL/GenBank/DDBJ databases">
        <authorList>
            <person name="Sun Q."/>
            <person name="Zhou Y."/>
        </authorList>
    </citation>
    <scope>NUCLEOTIDE SEQUENCE</scope>
    <source>
        <strain evidence="2">CGMCC 4.7430</strain>
    </source>
</reference>
<protein>
    <submittedName>
        <fullName evidence="2">Transcriptional regulator</fullName>
    </submittedName>
</protein>
<comment type="caution">
    <text evidence="2">The sequence shown here is derived from an EMBL/GenBank/DDBJ whole genome shotgun (WGS) entry which is preliminary data.</text>
</comment>
<organism evidence="2 3">
    <name type="scientific">Nonomuraea glycinis</name>
    <dbReference type="NCBI Taxonomy" id="2047744"/>
    <lineage>
        <taxon>Bacteria</taxon>
        <taxon>Bacillati</taxon>
        <taxon>Actinomycetota</taxon>
        <taxon>Actinomycetes</taxon>
        <taxon>Streptosporangiales</taxon>
        <taxon>Streptosporangiaceae</taxon>
        <taxon>Nonomuraea</taxon>
    </lineage>
</organism>
<dbReference type="InterPro" id="IPR001387">
    <property type="entry name" value="Cro/C1-type_HTH"/>
</dbReference>
<dbReference type="PROSITE" id="PS50943">
    <property type="entry name" value="HTH_CROC1"/>
    <property type="match status" value="1"/>
</dbReference>